<name>A0ABX1RDC7_9PSEU</name>
<dbReference type="PANTHER" id="PTHR37017:SF11">
    <property type="entry name" value="ESTERASE_LIPASE_THIOESTERASE DOMAIN-CONTAINING PROTEIN"/>
    <property type="match status" value="1"/>
</dbReference>
<sequence>MACYVLVHGAWGGSYGFRLVRRLLQADGHEVFTSALTGIGERSHLTGPHVDLSLHVLDVVNVVRYEDLDDVVLLGYSYGGMVVTGALEHIGDRVRELVYLDAFVPADGDSIASLSGQPPAGPVAQIGAPWLVPAEPREFDDPATGAWSNLRRTAQPVGTFTEPVRLPVPLEEQPFGRTYIRATADPGGPFEIPARHARESPAWRYHEIATNHMVPENRPAELTALLGALA</sequence>
<dbReference type="Gene3D" id="3.40.50.1820">
    <property type="entry name" value="alpha/beta hydrolase"/>
    <property type="match status" value="1"/>
</dbReference>
<dbReference type="RefSeq" id="WP_169396468.1">
    <property type="nucleotide sequence ID" value="NZ_BAAAJH010000012.1"/>
</dbReference>
<organism evidence="2 3">
    <name type="scientific">Pseudonocardia xinjiangensis</name>
    <dbReference type="NCBI Taxonomy" id="75289"/>
    <lineage>
        <taxon>Bacteria</taxon>
        <taxon>Bacillati</taxon>
        <taxon>Actinomycetota</taxon>
        <taxon>Actinomycetes</taxon>
        <taxon>Pseudonocardiales</taxon>
        <taxon>Pseudonocardiaceae</taxon>
        <taxon>Pseudonocardia</taxon>
    </lineage>
</organism>
<dbReference type="EMBL" id="JAAXKY010000043">
    <property type="protein sequence ID" value="NMH78392.1"/>
    <property type="molecule type" value="Genomic_DNA"/>
</dbReference>
<accession>A0ABX1RDC7</accession>
<dbReference type="SUPFAM" id="SSF53474">
    <property type="entry name" value="alpha/beta-Hydrolases"/>
    <property type="match status" value="1"/>
</dbReference>
<dbReference type="Pfam" id="PF12697">
    <property type="entry name" value="Abhydrolase_6"/>
    <property type="match status" value="1"/>
</dbReference>
<reference evidence="2 3" key="1">
    <citation type="submission" date="2020-04" db="EMBL/GenBank/DDBJ databases">
        <authorList>
            <person name="Klaysubun C."/>
            <person name="Duangmal K."/>
            <person name="Lipun K."/>
        </authorList>
    </citation>
    <scope>NUCLEOTIDE SEQUENCE [LARGE SCALE GENOMIC DNA]</scope>
    <source>
        <strain evidence="2 3">JCM 11839</strain>
    </source>
</reference>
<dbReference type="GO" id="GO:0016787">
    <property type="term" value="F:hydrolase activity"/>
    <property type="evidence" value="ECO:0007669"/>
    <property type="project" value="UniProtKB-KW"/>
</dbReference>
<dbReference type="InterPro" id="IPR000073">
    <property type="entry name" value="AB_hydrolase_1"/>
</dbReference>
<dbReference type="InterPro" id="IPR029058">
    <property type="entry name" value="AB_hydrolase_fold"/>
</dbReference>
<evidence type="ECO:0000313" key="2">
    <source>
        <dbReference type="EMBL" id="NMH78392.1"/>
    </source>
</evidence>
<dbReference type="InterPro" id="IPR052897">
    <property type="entry name" value="Sec-Metab_Biosynth_Hydrolase"/>
</dbReference>
<evidence type="ECO:0000259" key="1">
    <source>
        <dbReference type="Pfam" id="PF12697"/>
    </source>
</evidence>
<protein>
    <submittedName>
        <fullName evidence="2">Alpha/beta hydrolase</fullName>
    </submittedName>
</protein>
<keyword evidence="3" id="KW-1185">Reference proteome</keyword>
<comment type="caution">
    <text evidence="2">The sequence shown here is derived from an EMBL/GenBank/DDBJ whole genome shotgun (WGS) entry which is preliminary data.</text>
</comment>
<dbReference type="PANTHER" id="PTHR37017">
    <property type="entry name" value="AB HYDROLASE-1 DOMAIN-CONTAINING PROTEIN-RELATED"/>
    <property type="match status" value="1"/>
</dbReference>
<keyword evidence="2" id="KW-0378">Hydrolase</keyword>
<dbReference type="Proteomes" id="UP001296706">
    <property type="component" value="Unassembled WGS sequence"/>
</dbReference>
<gene>
    <name evidence="2" type="ORF">HF577_15015</name>
</gene>
<feature type="domain" description="AB hydrolase-1" evidence="1">
    <location>
        <begin position="5"/>
        <end position="223"/>
    </location>
</feature>
<evidence type="ECO:0000313" key="3">
    <source>
        <dbReference type="Proteomes" id="UP001296706"/>
    </source>
</evidence>
<proteinExistence type="predicted"/>